<dbReference type="NCBIfam" id="TIGR00135">
    <property type="entry name" value="gatC"/>
    <property type="match status" value="1"/>
</dbReference>
<dbReference type="SUPFAM" id="SSF141000">
    <property type="entry name" value="Glu-tRNAGln amidotransferase C subunit"/>
    <property type="match status" value="1"/>
</dbReference>
<evidence type="ECO:0000256" key="2">
    <source>
        <dbReference type="SAM" id="MobiDB-lite"/>
    </source>
</evidence>
<dbReference type="HAMAP" id="MF_00122">
    <property type="entry name" value="GatC"/>
    <property type="match status" value="1"/>
</dbReference>
<comment type="catalytic activity">
    <reaction evidence="1">
        <text>L-aspartyl-tRNA(Asn) + L-glutamine + ATP + H2O = L-asparaginyl-tRNA(Asn) + L-glutamate + ADP + phosphate + 2 H(+)</text>
        <dbReference type="Rhea" id="RHEA:14513"/>
        <dbReference type="Rhea" id="RHEA-COMP:9674"/>
        <dbReference type="Rhea" id="RHEA-COMP:9677"/>
        <dbReference type="ChEBI" id="CHEBI:15377"/>
        <dbReference type="ChEBI" id="CHEBI:15378"/>
        <dbReference type="ChEBI" id="CHEBI:29985"/>
        <dbReference type="ChEBI" id="CHEBI:30616"/>
        <dbReference type="ChEBI" id="CHEBI:43474"/>
        <dbReference type="ChEBI" id="CHEBI:58359"/>
        <dbReference type="ChEBI" id="CHEBI:78515"/>
        <dbReference type="ChEBI" id="CHEBI:78516"/>
        <dbReference type="ChEBI" id="CHEBI:456216"/>
    </reaction>
</comment>
<proteinExistence type="inferred from homology"/>
<comment type="similarity">
    <text evidence="1">Belongs to the GatC family.</text>
</comment>
<dbReference type="Pfam" id="PF02686">
    <property type="entry name" value="GatC"/>
    <property type="match status" value="1"/>
</dbReference>
<dbReference type="Gene3D" id="1.10.20.60">
    <property type="entry name" value="Glu-tRNAGln amidotransferase C subunit, N-terminal domain"/>
    <property type="match status" value="1"/>
</dbReference>
<evidence type="ECO:0000256" key="1">
    <source>
        <dbReference type="HAMAP-Rule" id="MF_00122"/>
    </source>
</evidence>
<dbReference type="InterPro" id="IPR036113">
    <property type="entry name" value="Asp/Glu-ADT_sf_sub_c"/>
</dbReference>
<comment type="catalytic activity">
    <reaction evidence="1">
        <text>L-glutamyl-tRNA(Gln) + L-glutamine + ATP + H2O = L-glutaminyl-tRNA(Gln) + L-glutamate + ADP + phosphate + H(+)</text>
        <dbReference type="Rhea" id="RHEA:17521"/>
        <dbReference type="Rhea" id="RHEA-COMP:9681"/>
        <dbReference type="Rhea" id="RHEA-COMP:9684"/>
        <dbReference type="ChEBI" id="CHEBI:15377"/>
        <dbReference type="ChEBI" id="CHEBI:15378"/>
        <dbReference type="ChEBI" id="CHEBI:29985"/>
        <dbReference type="ChEBI" id="CHEBI:30616"/>
        <dbReference type="ChEBI" id="CHEBI:43474"/>
        <dbReference type="ChEBI" id="CHEBI:58359"/>
        <dbReference type="ChEBI" id="CHEBI:78520"/>
        <dbReference type="ChEBI" id="CHEBI:78521"/>
        <dbReference type="ChEBI" id="CHEBI:456216"/>
    </reaction>
</comment>
<comment type="function">
    <text evidence="1">Allows the formation of correctly charged Asn-tRNA(Asn) or Gln-tRNA(Gln) through the transamidation of misacylated Asp-tRNA(Asn) or Glu-tRNA(Gln) in organisms which lack either or both of asparaginyl-tRNA or glutaminyl-tRNA synthetases. The reaction takes place in the presence of glutamine and ATP through an activated phospho-Asp-tRNA(Asn) or phospho-Glu-tRNA(Gln).</text>
</comment>
<dbReference type="GO" id="GO:0006412">
    <property type="term" value="P:translation"/>
    <property type="evidence" value="ECO:0007669"/>
    <property type="project" value="UniProtKB-UniRule"/>
</dbReference>
<accession>A0AAT9FJV4</accession>
<dbReference type="PANTHER" id="PTHR15004:SF0">
    <property type="entry name" value="GLUTAMYL-TRNA(GLN) AMIDOTRANSFERASE SUBUNIT C, MITOCHONDRIAL"/>
    <property type="match status" value="1"/>
</dbReference>
<dbReference type="KEGG" id="osu:NT6N_12930"/>
<feature type="region of interest" description="Disordered" evidence="2">
    <location>
        <begin position="74"/>
        <end position="96"/>
    </location>
</feature>
<dbReference type="GO" id="GO:0070681">
    <property type="term" value="P:glutaminyl-tRNAGln biosynthesis via transamidation"/>
    <property type="evidence" value="ECO:0007669"/>
    <property type="project" value="TreeGrafter"/>
</dbReference>
<reference evidence="3" key="1">
    <citation type="submission" date="2024-07" db="EMBL/GenBank/DDBJ databases">
        <title>Complete genome sequence of Verrucomicrobiaceae bacterium NT6N.</title>
        <authorList>
            <person name="Huang C."/>
            <person name="Takami H."/>
            <person name="Hamasaki K."/>
        </authorList>
    </citation>
    <scope>NUCLEOTIDE SEQUENCE</scope>
    <source>
        <strain evidence="3">NT6N</strain>
    </source>
</reference>
<comment type="subunit">
    <text evidence="1">Heterotrimer of A, B and C subunits.</text>
</comment>
<dbReference type="EC" id="6.3.5.-" evidence="1"/>
<dbReference type="AlphaFoldDB" id="A0AAT9FJV4"/>
<dbReference type="PANTHER" id="PTHR15004">
    <property type="entry name" value="GLUTAMYL-TRNA(GLN) AMIDOTRANSFERASE SUBUNIT C, MITOCHONDRIAL"/>
    <property type="match status" value="1"/>
</dbReference>
<dbReference type="GO" id="GO:0006450">
    <property type="term" value="P:regulation of translational fidelity"/>
    <property type="evidence" value="ECO:0007669"/>
    <property type="project" value="InterPro"/>
</dbReference>
<keyword evidence="1" id="KW-0547">Nucleotide-binding</keyword>
<keyword evidence="1" id="KW-0067">ATP-binding</keyword>
<dbReference type="InterPro" id="IPR003837">
    <property type="entry name" value="GatC"/>
</dbReference>
<dbReference type="GO" id="GO:0005524">
    <property type="term" value="F:ATP binding"/>
    <property type="evidence" value="ECO:0007669"/>
    <property type="project" value="UniProtKB-KW"/>
</dbReference>
<keyword evidence="1" id="KW-0648">Protein biosynthesis</keyword>
<evidence type="ECO:0000313" key="3">
    <source>
        <dbReference type="EMBL" id="BDS06253.1"/>
    </source>
</evidence>
<protein>
    <recommendedName>
        <fullName evidence="1">Aspartyl/glutamyl-tRNA(Asn/Gln) amidotransferase subunit C</fullName>
        <shortName evidence="1">Asp/Glu-ADT subunit C</shortName>
        <ecNumber evidence="1">6.3.5.-</ecNumber>
    </recommendedName>
</protein>
<organism evidence="3">
    <name type="scientific">Oceaniferula spumae</name>
    <dbReference type="NCBI Taxonomy" id="2979115"/>
    <lineage>
        <taxon>Bacteria</taxon>
        <taxon>Pseudomonadati</taxon>
        <taxon>Verrucomicrobiota</taxon>
        <taxon>Verrucomicrobiia</taxon>
        <taxon>Verrucomicrobiales</taxon>
        <taxon>Verrucomicrobiaceae</taxon>
        <taxon>Oceaniferula</taxon>
    </lineage>
</organism>
<name>A0AAT9FJV4_9BACT</name>
<gene>
    <name evidence="1 3" type="primary">gatC</name>
    <name evidence="3" type="ORF">NT6N_12930</name>
</gene>
<sequence length="96" mass="10483">MSNENMDVRYVADLARIDLSDQECATFQGQLDAILGYIEKLKDVDVDGIEPTAHASPVFDRLREDVSRPGLGQADLLQNAPDSGKGQIRVPKVVDA</sequence>
<dbReference type="EMBL" id="AP026866">
    <property type="protein sequence ID" value="BDS06253.1"/>
    <property type="molecule type" value="Genomic_DNA"/>
</dbReference>
<keyword evidence="1" id="KW-0436">Ligase</keyword>
<dbReference type="GO" id="GO:0050567">
    <property type="term" value="F:glutaminyl-tRNA synthase (glutamine-hydrolyzing) activity"/>
    <property type="evidence" value="ECO:0007669"/>
    <property type="project" value="UniProtKB-UniRule"/>
</dbReference>